<keyword evidence="9 14" id="KW-0798">TonB box</keyword>
<feature type="domain" description="TonB-dependent receptor-like beta-barrel" evidence="16">
    <location>
        <begin position="217"/>
        <end position="644"/>
    </location>
</feature>
<name>A0A5R9QJP5_9GAMM</name>
<evidence type="ECO:0000256" key="10">
    <source>
        <dbReference type="ARBA" id="ARBA00023136"/>
    </source>
</evidence>
<dbReference type="Pfam" id="PF00593">
    <property type="entry name" value="TonB_dep_Rec_b-barrel"/>
    <property type="match status" value="1"/>
</dbReference>
<dbReference type="InterPro" id="IPR012910">
    <property type="entry name" value="Plug_dom"/>
</dbReference>
<keyword evidence="11 12" id="KW-0998">Cell outer membrane</keyword>
<dbReference type="Proteomes" id="UP000306753">
    <property type="component" value="Unassembled WGS sequence"/>
</dbReference>
<reference evidence="18 19" key="1">
    <citation type="journal article" date="2017" name="Eur. J. Clin. Microbiol. Infect. Dis.">
        <title>Uncommonly isolated clinical Pseudomonas: identification and phylogenetic assignation.</title>
        <authorList>
            <person name="Mulet M."/>
            <person name="Gomila M."/>
            <person name="Ramirez A."/>
            <person name="Cardew S."/>
            <person name="Moore E.R."/>
            <person name="Lalucat J."/>
            <person name="Garcia-Valdes E."/>
        </authorList>
    </citation>
    <scope>NUCLEOTIDE SEQUENCE [LARGE SCALE GENOMIC DNA]</scope>
    <source>
        <strain evidence="18 19">SD129</strain>
    </source>
</reference>
<evidence type="ECO:0000256" key="7">
    <source>
        <dbReference type="ARBA" id="ARBA00023004"/>
    </source>
</evidence>
<keyword evidence="19" id="KW-1185">Reference proteome</keyword>
<dbReference type="PANTHER" id="PTHR32552:SF81">
    <property type="entry name" value="TONB-DEPENDENT OUTER MEMBRANE RECEPTOR"/>
    <property type="match status" value="1"/>
</dbReference>
<dbReference type="SUPFAM" id="SSF56935">
    <property type="entry name" value="Porins"/>
    <property type="match status" value="1"/>
</dbReference>
<evidence type="ECO:0000256" key="5">
    <source>
        <dbReference type="ARBA" id="ARBA00022692"/>
    </source>
</evidence>
<dbReference type="GO" id="GO:0009279">
    <property type="term" value="C:cell outer membrane"/>
    <property type="evidence" value="ECO:0007669"/>
    <property type="project" value="UniProtKB-SubCell"/>
</dbReference>
<proteinExistence type="inferred from homology"/>
<evidence type="ECO:0000256" key="9">
    <source>
        <dbReference type="ARBA" id="ARBA00023077"/>
    </source>
</evidence>
<evidence type="ECO:0000256" key="6">
    <source>
        <dbReference type="ARBA" id="ARBA00022729"/>
    </source>
</evidence>
<dbReference type="PANTHER" id="PTHR32552">
    <property type="entry name" value="FERRICHROME IRON RECEPTOR-RELATED"/>
    <property type="match status" value="1"/>
</dbReference>
<sequence length="679" mass="74737">MDHVNHNNPRAKALLALFSTGIAGASLAAEPTELDALTITAPRTEASWVQTPAAIGVVEANQALGEQNLTLDRMLAPIPGVFSQNRYNVAQGMRLSIRGFGARANFGVRGVRVLVDGVPLTMPDGQTEFDGLDFGLVERIEVIRGPASTLYGNSAGGVVLIQTREPAAEPYSLVDVSAGELGYRRVRLETGGSSGNVGGLLAFNSTQLDGYRSQNRAETNTLTGKVNWYADAGRLGLNFNAIDNRAEDPGGLTAAEVRSNRDGAAPNNLAYDSDEEIRQQRLSLVWDGAGMGDDEYQLRSYVGQREFGNSLAFTNGGQTSFERRFAGIGGQYTHRADWLGVGHRLTGGVELEAQRDDRSRHDNLFGTRGARTLYQDEKADSAGLFLEDEIALSERWQANLGVRYDRVRLAVDDKFLADGDQSGSRTLDDWNYSTGLSYRLDPHHHLYGRVATSFETPTVNELANPAGGGFNPGLGPAQALNREIGLKGEWPTLRYEVAVFSMKLDEELVSYTLPGQSGRNFYRNAGTSRRDGVELSVDWQVDDAWRLTAAYTYSDFEFRRYQAGTASFDGNVIAGIPRQTLFTELAYEQDDWFARINFNAFDRFYANDANTERVAGYALVNARVGTRWRVAGQLLEPYLGVDNLFDRDYFDNVRINDANGRYYEPGPGRTLYAGLRATF</sequence>
<dbReference type="AlphaFoldDB" id="A0A5R9QJP5"/>
<dbReference type="GO" id="GO:0006826">
    <property type="term" value="P:iron ion transport"/>
    <property type="evidence" value="ECO:0007669"/>
    <property type="project" value="UniProtKB-KW"/>
</dbReference>
<evidence type="ECO:0000256" key="13">
    <source>
        <dbReference type="PROSITE-ProRule" id="PRU10144"/>
    </source>
</evidence>
<keyword evidence="2 12" id="KW-0813">Transport</keyword>
<comment type="subcellular location">
    <subcellularLocation>
        <location evidence="1 12">Cell outer membrane</location>
        <topology evidence="1 12">Multi-pass membrane protein</topology>
    </subcellularLocation>
</comment>
<feature type="signal peptide" evidence="15">
    <location>
        <begin position="1"/>
        <end position="28"/>
    </location>
</feature>
<dbReference type="InterPro" id="IPR000531">
    <property type="entry name" value="Beta-barrel_TonB"/>
</dbReference>
<dbReference type="Pfam" id="PF07715">
    <property type="entry name" value="Plug"/>
    <property type="match status" value="1"/>
</dbReference>
<organism evidence="18 19">
    <name type="scientific">Stutzerimonas nosocomialis</name>
    <dbReference type="NCBI Taxonomy" id="1056496"/>
    <lineage>
        <taxon>Bacteria</taxon>
        <taxon>Pseudomonadati</taxon>
        <taxon>Pseudomonadota</taxon>
        <taxon>Gammaproteobacteria</taxon>
        <taxon>Pseudomonadales</taxon>
        <taxon>Pseudomonadaceae</taxon>
        <taxon>Stutzerimonas</taxon>
    </lineage>
</organism>
<evidence type="ECO:0000256" key="1">
    <source>
        <dbReference type="ARBA" id="ARBA00004571"/>
    </source>
</evidence>
<evidence type="ECO:0000256" key="4">
    <source>
        <dbReference type="ARBA" id="ARBA00022496"/>
    </source>
</evidence>
<comment type="similarity">
    <text evidence="12 14">Belongs to the TonB-dependent receptor family.</text>
</comment>
<keyword evidence="5 12" id="KW-0812">Transmembrane</keyword>
<evidence type="ECO:0000256" key="8">
    <source>
        <dbReference type="ARBA" id="ARBA00023065"/>
    </source>
</evidence>
<evidence type="ECO:0000256" key="12">
    <source>
        <dbReference type="PROSITE-ProRule" id="PRU01360"/>
    </source>
</evidence>
<keyword evidence="3 12" id="KW-1134">Transmembrane beta strand</keyword>
<dbReference type="InterPro" id="IPR039426">
    <property type="entry name" value="TonB-dep_rcpt-like"/>
</dbReference>
<dbReference type="InterPro" id="IPR036942">
    <property type="entry name" value="Beta-barrel_TonB_sf"/>
</dbReference>
<keyword evidence="6 15" id="KW-0732">Signal</keyword>
<dbReference type="Gene3D" id="2.170.130.10">
    <property type="entry name" value="TonB-dependent receptor, plug domain"/>
    <property type="match status" value="1"/>
</dbReference>
<keyword evidence="8" id="KW-0406">Ion transport</keyword>
<evidence type="ECO:0000256" key="3">
    <source>
        <dbReference type="ARBA" id="ARBA00022452"/>
    </source>
</evidence>
<dbReference type="InterPro" id="IPR037066">
    <property type="entry name" value="Plug_dom_sf"/>
</dbReference>
<keyword evidence="4" id="KW-0410">Iron transport</keyword>
<dbReference type="InterPro" id="IPR010917">
    <property type="entry name" value="TonB_rcpt_CS"/>
</dbReference>
<feature type="chain" id="PRO_5024359868" evidence="15">
    <location>
        <begin position="29"/>
        <end position="679"/>
    </location>
</feature>
<evidence type="ECO:0000256" key="14">
    <source>
        <dbReference type="RuleBase" id="RU003357"/>
    </source>
</evidence>
<evidence type="ECO:0000313" key="18">
    <source>
        <dbReference type="EMBL" id="TLX65202.1"/>
    </source>
</evidence>
<dbReference type="Gene3D" id="2.40.170.20">
    <property type="entry name" value="TonB-dependent receptor, beta-barrel domain"/>
    <property type="match status" value="1"/>
</dbReference>
<evidence type="ECO:0000256" key="11">
    <source>
        <dbReference type="ARBA" id="ARBA00023237"/>
    </source>
</evidence>
<feature type="short sequence motif" description="TonB C-terminal box" evidence="13">
    <location>
        <begin position="662"/>
        <end position="679"/>
    </location>
</feature>
<feature type="domain" description="TonB-dependent receptor plug" evidence="17">
    <location>
        <begin position="50"/>
        <end position="158"/>
    </location>
</feature>
<keyword evidence="7" id="KW-0408">Iron</keyword>
<dbReference type="CDD" id="cd01347">
    <property type="entry name" value="ligand_gated_channel"/>
    <property type="match status" value="1"/>
</dbReference>
<dbReference type="PROSITE" id="PS52016">
    <property type="entry name" value="TONB_DEPENDENT_REC_3"/>
    <property type="match status" value="1"/>
</dbReference>
<protein>
    <submittedName>
        <fullName evidence="18">TonB-dependent receptor</fullName>
    </submittedName>
</protein>
<evidence type="ECO:0000256" key="2">
    <source>
        <dbReference type="ARBA" id="ARBA00022448"/>
    </source>
</evidence>
<dbReference type="PROSITE" id="PS01156">
    <property type="entry name" value="TONB_DEPENDENT_REC_2"/>
    <property type="match status" value="1"/>
</dbReference>
<keyword evidence="10 12" id="KW-0472">Membrane</keyword>
<comment type="caution">
    <text evidence="18">The sequence shown here is derived from an EMBL/GenBank/DDBJ whole genome shotgun (WGS) entry which is preliminary data.</text>
</comment>
<dbReference type="EMBL" id="QLAG01000002">
    <property type="protein sequence ID" value="TLX65202.1"/>
    <property type="molecule type" value="Genomic_DNA"/>
</dbReference>
<keyword evidence="18" id="KW-0675">Receptor</keyword>
<dbReference type="OrthoDB" id="9760620at2"/>
<evidence type="ECO:0000256" key="15">
    <source>
        <dbReference type="SAM" id="SignalP"/>
    </source>
</evidence>
<evidence type="ECO:0000259" key="17">
    <source>
        <dbReference type="Pfam" id="PF07715"/>
    </source>
</evidence>
<evidence type="ECO:0000313" key="19">
    <source>
        <dbReference type="Proteomes" id="UP000306753"/>
    </source>
</evidence>
<gene>
    <name evidence="18" type="ORF">DN820_02510</name>
</gene>
<accession>A0A5R9QJP5</accession>
<evidence type="ECO:0000259" key="16">
    <source>
        <dbReference type="Pfam" id="PF00593"/>
    </source>
</evidence>